<accession>A0A9P0MP68</accession>
<protein>
    <submittedName>
        <fullName evidence="1">Uncharacterized protein</fullName>
    </submittedName>
</protein>
<dbReference type="AlphaFoldDB" id="A0A9P0MP68"/>
<reference evidence="1" key="1">
    <citation type="submission" date="2022-01" db="EMBL/GenBank/DDBJ databases">
        <authorList>
            <person name="King R."/>
        </authorList>
    </citation>
    <scope>NUCLEOTIDE SEQUENCE</scope>
</reference>
<proteinExistence type="predicted"/>
<gene>
    <name evidence="1" type="ORF">NEZAVI_LOCUS7565</name>
</gene>
<evidence type="ECO:0000313" key="1">
    <source>
        <dbReference type="EMBL" id="CAH1397796.1"/>
    </source>
</evidence>
<sequence length="81" mass="8422">MPSANNASSATSTPSSSKKLPVLLGIIPRDLNQRALTVNSLSPKCQFDLAIVGTDLKGCIVLAKFQTLPGSVLWSPALASL</sequence>
<dbReference type="Proteomes" id="UP001152798">
    <property type="component" value="Chromosome 4"/>
</dbReference>
<organism evidence="1 2">
    <name type="scientific">Nezara viridula</name>
    <name type="common">Southern green stink bug</name>
    <name type="synonym">Cimex viridulus</name>
    <dbReference type="NCBI Taxonomy" id="85310"/>
    <lineage>
        <taxon>Eukaryota</taxon>
        <taxon>Metazoa</taxon>
        <taxon>Ecdysozoa</taxon>
        <taxon>Arthropoda</taxon>
        <taxon>Hexapoda</taxon>
        <taxon>Insecta</taxon>
        <taxon>Pterygota</taxon>
        <taxon>Neoptera</taxon>
        <taxon>Paraneoptera</taxon>
        <taxon>Hemiptera</taxon>
        <taxon>Heteroptera</taxon>
        <taxon>Panheteroptera</taxon>
        <taxon>Pentatomomorpha</taxon>
        <taxon>Pentatomoidea</taxon>
        <taxon>Pentatomidae</taxon>
        <taxon>Pentatominae</taxon>
        <taxon>Nezara</taxon>
    </lineage>
</organism>
<dbReference type="EMBL" id="OV725080">
    <property type="protein sequence ID" value="CAH1397796.1"/>
    <property type="molecule type" value="Genomic_DNA"/>
</dbReference>
<evidence type="ECO:0000313" key="2">
    <source>
        <dbReference type="Proteomes" id="UP001152798"/>
    </source>
</evidence>
<keyword evidence="2" id="KW-1185">Reference proteome</keyword>
<name>A0A9P0MP68_NEZVI</name>